<keyword evidence="1" id="KW-0812">Transmembrane</keyword>
<proteinExistence type="predicted"/>
<accession>A0A1H0Q542</accession>
<gene>
    <name evidence="2" type="ORF">SAMN04487788_2214</name>
</gene>
<dbReference type="AlphaFoldDB" id="A0A1H0Q542"/>
<keyword evidence="1" id="KW-1133">Transmembrane helix</keyword>
<feature type="transmembrane region" description="Helical" evidence="1">
    <location>
        <begin position="242"/>
        <end position="263"/>
    </location>
</feature>
<evidence type="ECO:0000256" key="1">
    <source>
        <dbReference type="SAM" id="Phobius"/>
    </source>
</evidence>
<name>A0A1H0Q542_MICTS</name>
<evidence type="ECO:0000313" key="3">
    <source>
        <dbReference type="Proteomes" id="UP000186456"/>
    </source>
</evidence>
<organism evidence="2 3">
    <name type="scientific">Microbacterium testaceum (strain StLB037)</name>
    <dbReference type="NCBI Taxonomy" id="979556"/>
    <lineage>
        <taxon>Bacteria</taxon>
        <taxon>Bacillati</taxon>
        <taxon>Actinomycetota</taxon>
        <taxon>Actinomycetes</taxon>
        <taxon>Micrococcales</taxon>
        <taxon>Microbacteriaceae</taxon>
        <taxon>Microbacterium</taxon>
    </lineage>
</organism>
<dbReference type="Proteomes" id="UP000186456">
    <property type="component" value="Unassembled WGS sequence"/>
</dbReference>
<evidence type="ECO:0000313" key="2">
    <source>
        <dbReference type="EMBL" id="SDP12250.1"/>
    </source>
</evidence>
<dbReference type="RefSeq" id="WP_074695648.1">
    <property type="nucleotide sequence ID" value="NZ_FNJN01000004.1"/>
</dbReference>
<keyword evidence="1" id="KW-0472">Membrane</keyword>
<reference evidence="2 3" key="1">
    <citation type="submission" date="2016-10" db="EMBL/GenBank/DDBJ databases">
        <authorList>
            <person name="de Groot N.N."/>
        </authorList>
    </citation>
    <scope>NUCLEOTIDE SEQUENCE [LARGE SCALE GENOMIC DNA]</scope>
    <source>
        <strain evidence="2 3">StLB037</strain>
    </source>
</reference>
<dbReference type="EMBL" id="FNJN01000004">
    <property type="protein sequence ID" value="SDP12250.1"/>
    <property type="molecule type" value="Genomic_DNA"/>
</dbReference>
<sequence>MTADAHWIPVPTNVAYDALNPGAPGTLAFAAANGWQHHPLVTVQPLPGVVFRDAAGRSRFTQRAGDVVRLPGSAGLEVGNSAYTYSVQMNQMSAEWGYAAVRLPRATPGLVVETRSARAVRPLPALPGLAPRSVSAQPERAALHVAPENAEWAQAVVTAGIVDLLDQDGLPLDLEIAEGWLFLYRPGRLSVPDPLVWRRVFGILDALDVSLSAAAGSLPGPGPFAALPMREQVAQTTRHATATYFAVVGGLFVVLAGGAYLVFGR</sequence>
<protein>
    <submittedName>
        <fullName evidence="2">Uncharacterized protein</fullName>
    </submittedName>
</protein>